<dbReference type="Ensembl" id="ENSENLT00000045717.1">
    <property type="protein sequence ID" value="ENSENLP00000044605.1"/>
    <property type="gene ID" value="ENSENLG00000018978.1"/>
</dbReference>
<protein>
    <submittedName>
        <fullName evidence="2">Si:ch211-39f2.3</fullName>
    </submittedName>
</protein>
<reference evidence="2" key="2">
    <citation type="submission" date="2025-08" db="UniProtKB">
        <authorList>
            <consortium name="Ensembl"/>
        </authorList>
    </citation>
    <scope>IDENTIFICATION</scope>
</reference>
<dbReference type="InterPro" id="IPR003886">
    <property type="entry name" value="NIDO_dom"/>
</dbReference>
<dbReference type="GO" id="GO:0007160">
    <property type="term" value="P:cell-matrix adhesion"/>
    <property type="evidence" value="ECO:0007669"/>
    <property type="project" value="InterPro"/>
</dbReference>
<dbReference type="PANTHER" id="PTHR46160">
    <property type="entry name" value="ALPHA-TECTORIN-RELATED"/>
    <property type="match status" value="1"/>
</dbReference>
<dbReference type="PANTHER" id="PTHR46160:SF9">
    <property type="entry name" value="PROTEIN PRY2-RELATED"/>
    <property type="match status" value="1"/>
</dbReference>
<evidence type="ECO:0000313" key="3">
    <source>
        <dbReference type="Proteomes" id="UP000472264"/>
    </source>
</evidence>
<keyword evidence="3" id="KW-1185">Reference proteome</keyword>
<organism evidence="2 3">
    <name type="scientific">Echeneis naucrates</name>
    <name type="common">Live sharksucker</name>
    <dbReference type="NCBI Taxonomy" id="173247"/>
    <lineage>
        <taxon>Eukaryota</taxon>
        <taxon>Metazoa</taxon>
        <taxon>Chordata</taxon>
        <taxon>Craniata</taxon>
        <taxon>Vertebrata</taxon>
        <taxon>Euteleostomi</taxon>
        <taxon>Actinopterygii</taxon>
        <taxon>Neopterygii</taxon>
        <taxon>Teleostei</taxon>
        <taxon>Neoteleostei</taxon>
        <taxon>Acanthomorphata</taxon>
        <taxon>Carangaria</taxon>
        <taxon>Carangiformes</taxon>
        <taxon>Echeneidae</taxon>
        <taxon>Echeneis</taxon>
    </lineage>
</organism>
<dbReference type="InterPro" id="IPR052749">
    <property type="entry name" value="Alpha-tectorin"/>
</dbReference>
<accession>A0A665WLI7</accession>
<sequence>MSGNSFVSLPVAELFVLVNQRIDDGSSPLISLQRPFVYFGHPHTQIYVNHNGHLTFDGPWSRFTPVRFPMHGNRDIIAPFWTDLDNRGNGYVLYNQYTSGSVLQQATRDINTYFPGLQFTASWVFVASWYQVAYYPTTGTVTYNSFKVLVMQYWNSKKKIWYHSSLYFYDLFFQAGYDTENSTNHFTIPGSFSSQASGTNSVIRFSSNVNVTGRWAFRTDHGSRGCTFRGETRNRVISTNIVLR</sequence>
<reference evidence="2" key="1">
    <citation type="submission" date="2021-04" db="EMBL/GenBank/DDBJ databases">
        <authorList>
            <consortium name="Wellcome Sanger Institute Data Sharing"/>
        </authorList>
    </citation>
    <scope>NUCLEOTIDE SEQUENCE [LARGE SCALE GENOMIC DNA]</scope>
</reference>
<name>A0A665WLI7_ECHNA</name>
<dbReference type="Pfam" id="PF06119">
    <property type="entry name" value="NIDO"/>
    <property type="match status" value="1"/>
</dbReference>
<proteinExistence type="predicted"/>
<dbReference type="Proteomes" id="UP000472264">
    <property type="component" value="Chromosome 19"/>
</dbReference>
<evidence type="ECO:0000313" key="2">
    <source>
        <dbReference type="Ensembl" id="ENSENLP00000044605.1"/>
    </source>
</evidence>
<dbReference type="SMART" id="SM00539">
    <property type="entry name" value="NIDO"/>
    <property type="match status" value="1"/>
</dbReference>
<dbReference type="AlphaFoldDB" id="A0A665WLI7"/>
<reference evidence="2" key="3">
    <citation type="submission" date="2025-09" db="UniProtKB">
        <authorList>
            <consortium name="Ensembl"/>
        </authorList>
    </citation>
    <scope>IDENTIFICATION</scope>
</reference>
<dbReference type="PROSITE" id="PS51220">
    <property type="entry name" value="NIDO"/>
    <property type="match status" value="1"/>
</dbReference>
<feature type="domain" description="NIDO" evidence="1">
    <location>
        <begin position="79"/>
        <end position="222"/>
    </location>
</feature>
<evidence type="ECO:0000259" key="1">
    <source>
        <dbReference type="PROSITE" id="PS51220"/>
    </source>
</evidence>